<dbReference type="InterPro" id="IPR005117">
    <property type="entry name" value="NiRdtase/SiRdtase_haem-b_fer"/>
</dbReference>
<keyword evidence="3" id="KW-0479">Metal-binding</keyword>
<keyword evidence="10" id="KW-1185">Reference proteome</keyword>
<evidence type="ECO:0000256" key="1">
    <source>
        <dbReference type="ARBA" id="ARBA00022485"/>
    </source>
</evidence>
<feature type="compositionally biased region" description="Low complexity" evidence="7">
    <location>
        <begin position="208"/>
        <end position="251"/>
    </location>
</feature>
<evidence type="ECO:0000256" key="4">
    <source>
        <dbReference type="ARBA" id="ARBA00023002"/>
    </source>
</evidence>
<evidence type="ECO:0000313" key="9">
    <source>
        <dbReference type="EMBL" id="GIM70791.1"/>
    </source>
</evidence>
<sequence>MPTAAGKVSARIRSIRAVPIPSVRADADACPGALRLHAAADGPLARVRVPGGRMTGAQLTAVHELAARWGDGHVELTSRANLQLRGLREAPVAELAARLRAAGLLPSETHELVRNTAASPLAGGLPVRALDEALCADPSLAGLPGRFLFALDGGEGDVAFGADVAALPLADEVAIIFAGVDAGLRVPPAEVIPALLAAAHAFLEERAAQTSTTAATPREAPSATAAPTSSPGGAASFDAAPGGAAGFDAAPGGPPPADAAVDPRVSAGVRPDGIPRPRTSADAGGRQRVAWRVRELADGPARVAARTAAALGRTLGEPADLHRPAVREPIGIVEQVGGTVAVGALVPLGRLSDVQLKVLEAAESLIFTPWRGVVLPGLAPQAAGSWLAALAGAGLEVEAGSRWAGVTACAGRPGCAKSLADVRADAEAATVAGEGLPVHWVGCARGCGSPAGPHVRVEATGVGYEVRSPYAGGVTSVGDVGALVGAARKG</sequence>
<dbReference type="GO" id="GO:0016491">
    <property type="term" value="F:oxidoreductase activity"/>
    <property type="evidence" value="ECO:0007669"/>
    <property type="project" value="UniProtKB-KW"/>
</dbReference>
<dbReference type="Proteomes" id="UP000681340">
    <property type="component" value="Unassembled WGS sequence"/>
</dbReference>
<dbReference type="InterPro" id="IPR036136">
    <property type="entry name" value="Nit/Sulf_reduc_fer-like_dom_sf"/>
</dbReference>
<protein>
    <recommendedName>
        <fullName evidence="8">Nitrite/Sulfite reductase ferredoxin-like domain-containing protein</fullName>
    </recommendedName>
</protein>
<dbReference type="AlphaFoldDB" id="A0A919SFB8"/>
<keyword evidence="5" id="KW-0408">Iron</keyword>
<dbReference type="Gene3D" id="3.90.480.10">
    <property type="entry name" value="Sulfite Reductase Hemoprotein,Domain 2"/>
    <property type="match status" value="1"/>
</dbReference>
<keyword evidence="1" id="KW-0004">4Fe-4S</keyword>
<keyword evidence="2" id="KW-0349">Heme</keyword>
<dbReference type="GO" id="GO:0051539">
    <property type="term" value="F:4 iron, 4 sulfur cluster binding"/>
    <property type="evidence" value="ECO:0007669"/>
    <property type="project" value="UniProtKB-KW"/>
</dbReference>
<evidence type="ECO:0000256" key="6">
    <source>
        <dbReference type="ARBA" id="ARBA00023014"/>
    </source>
</evidence>
<dbReference type="SUPFAM" id="SSF56014">
    <property type="entry name" value="Nitrite and sulphite reductase 4Fe-4S domain-like"/>
    <property type="match status" value="1"/>
</dbReference>
<dbReference type="PANTHER" id="PTHR32439:SF9">
    <property type="entry name" value="BLR3264 PROTEIN"/>
    <property type="match status" value="1"/>
</dbReference>
<evidence type="ECO:0000256" key="7">
    <source>
        <dbReference type="SAM" id="MobiDB-lite"/>
    </source>
</evidence>
<dbReference type="InterPro" id="IPR045854">
    <property type="entry name" value="NO2/SO3_Rdtase_4Fe4S_sf"/>
</dbReference>
<dbReference type="GO" id="GO:0046872">
    <property type="term" value="F:metal ion binding"/>
    <property type="evidence" value="ECO:0007669"/>
    <property type="project" value="UniProtKB-KW"/>
</dbReference>
<evidence type="ECO:0000256" key="3">
    <source>
        <dbReference type="ARBA" id="ARBA00022723"/>
    </source>
</evidence>
<dbReference type="Gene3D" id="3.30.413.10">
    <property type="entry name" value="Sulfite Reductase Hemoprotein, domain 1"/>
    <property type="match status" value="1"/>
</dbReference>
<organism evidence="9 10">
    <name type="scientific">Actinoplanes auranticolor</name>
    <dbReference type="NCBI Taxonomy" id="47988"/>
    <lineage>
        <taxon>Bacteria</taxon>
        <taxon>Bacillati</taxon>
        <taxon>Actinomycetota</taxon>
        <taxon>Actinomycetes</taxon>
        <taxon>Micromonosporales</taxon>
        <taxon>Micromonosporaceae</taxon>
        <taxon>Actinoplanes</taxon>
    </lineage>
</organism>
<accession>A0A919SFB8</accession>
<evidence type="ECO:0000313" key="10">
    <source>
        <dbReference type="Proteomes" id="UP000681340"/>
    </source>
</evidence>
<proteinExistence type="predicted"/>
<feature type="domain" description="Nitrite/Sulfite reductase ferredoxin-like" evidence="8">
    <location>
        <begin position="45"/>
        <end position="102"/>
    </location>
</feature>
<feature type="region of interest" description="Disordered" evidence="7">
    <location>
        <begin position="208"/>
        <end position="286"/>
    </location>
</feature>
<evidence type="ECO:0000259" key="8">
    <source>
        <dbReference type="Pfam" id="PF03460"/>
    </source>
</evidence>
<keyword evidence="6" id="KW-0411">Iron-sulfur</keyword>
<evidence type="ECO:0000256" key="5">
    <source>
        <dbReference type="ARBA" id="ARBA00023004"/>
    </source>
</evidence>
<dbReference type="Gene3D" id="3.90.480.20">
    <property type="match status" value="1"/>
</dbReference>
<evidence type="ECO:0000256" key="2">
    <source>
        <dbReference type="ARBA" id="ARBA00022617"/>
    </source>
</evidence>
<dbReference type="PANTHER" id="PTHR32439">
    <property type="entry name" value="FERREDOXIN--NITRITE REDUCTASE, CHLOROPLASTIC"/>
    <property type="match status" value="1"/>
</dbReference>
<dbReference type="EMBL" id="BOQL01000032">
    <property type="protein sequence ID" value="GIM70791.1"/>
    <property type="molecule type" value="Genomic_DNA"/>
</dbReference>
<name>A0A919SFB8_9ACTN</name>
<reference evidence="9" key="1">
    <citation type="submission" date="2021-03" db="EMBL/GenBank/DDBJ databases">
        <title>Whole genome shotgun sequence of Actinoplanes auranticolor NBRC 12245.</title>
        <authorList>
            <person name="Komaki H."/>
            <person name="Tamura T."/>
        </authorList>
    </citation>
    <scope>NUCLEOTIDE SEQUENCE</scope>
    <source>
        <strain evidence="9">NBRC 12245</strain>
    </source>
</reference>
<comment type="caution">
    <text evidence="9">The sequence shown here is derived from an EMBL/GenBank/DDBJ whole genome shotgun (WGS) entry which is preliminary data.</text>
</comment>
<dbReference type="Pfam" id="PF03460">
    <property type="entry name" value="NIR_SIR_ferr"/>
    <property type="match status" value="1"/>
</dbReference>
<dbReference type="InterPro" id="IPR051329">
    <property type="entry name" value="NIR_SIR_4Fe-4S"/>
</dbReference>
<dbReference type="SUPFAM" id="SSF55124">
    <property type="entry name" value="Nitrite/Sulfite reductase N-terminal domain-like"/>
    <property type="match status" value="2"/>
</dbReference>
<gene>
    <name evidence="9" type="ORF">Aau02nite_42710</name>
</gene>
<keyword evidence="4" id="KW-0560">Oxidoreductase</keyword>